<evidence type="ECO:0000256" key="1">
    <source>
        <dbReference type="ARBA" id="ARBA00004141"/>
    </source>
</evidence>
<feature type="transmembrane region" description="Helical" evidence="6">
    <location>
        <begin position="280"/>
        <end position="298"/>
    </location>
</feature>
<feature type="chain" id="PRO_5018268153" evidence="7">
    <location>
        <begin position="29"/>
        <end position="455"/>
    </location>
</feature>
<dbReference type="InterPro" id="IPR052165">
    <property type="entry name" value="Membrane_assoc_protease"/>
</dbReference>
<dbReference type="InterPro" id="IPR056739">
    <property type="entry name" value="NfeD_membrane"/>
</dbReference>
<dbReference type="OrthoDB" id="5289056at2"/>
<comment type="caution">
    <text evidence="11">The sequence shown here is derived from an EMBL/GenBank/DDBJ whole genome shotgun (WGS) entry which is preliminary data.</text>
</comment>
<evidence type="ECO:0000259" key="9">
    <source>
        <dbReference type="Pfam" id="PF24961"/>
    </source>
</evidence>
<dbReference type="SUPFAM" id="SSF141322">
    <property type="entry name" value="NfeD domain-like"/>
    <property type="match status" value="1"/>
</dbReference>
<reference evidence="11 12" key="1">
    <citation type="submission" date="2018-11" db="EMBL/GenBank/DDBJ databases">
        <title>the genome of Mesorhizobium tamadayense DSM 28320.</title>
        <authorList>
            <person name="Gao J."/>
        </authorList>
    </citation>
    <scope>NUCLEOTIDE SEQUENCE [LARGE SCALE GENOMIC DNA]</scope>
    <source>
        <strain evidence="11 12">DSM 28320</strain>
    </source>
</reference>
<evidence type="ECO:0000256" key="6">
    <source>
        <dbReference type="SAM" id="Phobius"/>
    </source>
</evidence>
<keyword evidence="2 6" id="KW-0812">Transmembrane</keyword>
<proteinExistence type="predicted"/>
<evidence type="ECO:0000313" key="12">
    <source>
        <dbReference type="Proteomes" id="UP000273786"/>
    </source>
</evidence>
<dbReference type="PANTHER" id="PTHR33507:SF4">
    <property type="entry name" value="NODULATION COMPETITIVENESS PROTEIN NFED"/>
    <property type="match status" value="1"/>
</dbReference>
<dbReference type="PANTHER" id="PTHR33507">
    <property type="entry name" value="INNER MEMBRANE PROTEIN YBBJ"/>
    <property type="match status" value="1"/>
</dbReference>
<dbReference type="FunFam" id="3.90.226.10:FF:000089">
    <property type="entry name" value="Membrane-bound serine protease"/>
    <property type="match status" value="1"/>
</dbReference>
<feature type="domain" description="NfeD-like C-terminal" evidence="8">
    <location>
        <begin position="391"/>
        <end position="445"/>
    </location>
</feature>
<feature type="transmembrane region" description="Helical" evidence="6">
    <location>
        <begin position="304"/>
        <end position="321"/>
    </location>
</feature>
<dbReference type="SUPFAM" id="SSF52096">
    <property type="entry name" value="ClpP/crotonase"/>
    <property type="match status" value="1"/>
</dbReference>
<keyword evidence="3 6" id="KW-1133">Transmembrane helix</keyword>
<dbReference type="InterPro" id="IPR012340">
    <property type="entry name" value="NA-bd_OB-fold"/>
</dbReference>
<dbReference type="Pfam" id="PF01957">
    <property type="entry name" value="NfeD"/>
    <property type="match status" value="1"/>
</dbReference>
<feature type="transmembrane region" description="Helical" evidence="6">
    <location>
        <begin position="354"/>
        <end position="380"/>
    </location>
</feature>
<keyword evidence="4 6" id="KW-0472">Membrane</keyword>
<feature type="transmembrane region" description="Helical" evidence="6">
    <location>
        <begin position="328"/>
        <end position="348"/>
    </location>
</feature>
<dbReference type="Pfam" id="PF24961">
    <property type="entry name" value="NfeD_membrane"/>
    <property type="match status" value="1"/>
</dbReference>
<dbReference type="Proteomes" id="UP000273786">
    <property type="component" value="Unassembled WGS sequence"/>
</dbReference>
<evidence type="ECO:0000313" key="11">
    <source>
        <dbReference type="EMBL" id="RRH88807.1"/>
    </source>
</evidence>
<evidence type="ECO:0000256" key="4">
    <source>
        <dbReference type="ARBA" id="ARBA00023136"/>
    </source>
</evidence>
<evidence type="ECO:0000256" key="3">
    <source>
        <dbReference type="ARBA" id="ARBA00022989"/>
    </source>
</evidence>
<keyword evidence="7" id="KW-0732">Signal</keyword>
<protein>
    <submittedName>
        <fullName evidence="11">Nodulation protein NfeD</fullName>
    </submittedName>
</protein>
<evidence type="ECO:0000259" key="10">
    <source>
        <dbReference type="Pfam" id="PF25145"/>
    </source>
</evidence>
<evidence type="ECO:0000256" key="7">
    <source>
        <dbReference type="SAM" id="SignalP"/>
    </source>
</evidence>
<dbReference type="GO" id="GO:0016020">
    <property type="term" value="C:membrane"/>
    <property type="evidence" value="ECO:0007669"/>
    <property type="project" value="UniProtKB-SubCell"/>
</dbReference>
<feature type="domain" description="NfeD1b N-terminal" evidence="10">
    <location>
        <begin position="36"/>
        <end position="136"/>
    </location>
</feature>
<evidence type="ECO:0000256" key="2">
    <source>
        <dbReference type="ARBA" id="ARBA00022692"/>
    </source>
</evidence>
<feature type="transmembrane region" description="Helical" evidence="6">
    <location>
        <begin position="247"/>
        <end position="273"/>
    </location>
</feature>
<dbReference type="Gene3D" id="3.90.226.10">
    <property type="entry name" value="2-enoyl-CoA Hydratase, Chain A, domain 1"/>
    <property type="match status" value="1"/>
</dbReference>
<dbReference type="AlphaFoldDB" id="A0A3P3ERB3"/>
<dbReference type="InterPro" id="IPR056738">
    <property type="entry name" value="NfeD1b_N"/>
</dbReference>
<feature type="domain" description="NfeD integral membrane" evidence="9">
    <location>
        <begin position="259"/>
        <end position="373"/>
    </location>
</feature>
<gene>
    <name evidence="11" type="ORF">EH240_34855</name>
</gene>
<dbReference type="Gene3D" id="2.40.50.140">
    <property type="entry name" value="Nucleic acid-binding proteins"/>
    <property type="match status" value="1"/>
</dbReference>
<dbReference type="CDD" id="cd07020">
    <property type="entry name" value="Clp_protease_NfeD_1"/>
    <property type="match status" value="1"/>
</dbReference>
<dbReference type="InterPro" id="IPR002810">
    <property type="entry name" value="NfeD-like_C"/>
</dbReference>
<accession>A0A3P3ERB3</accession>
<feature type="region of interest" description="Disordered" evidence="5">
    <location>
        <begin position="137"/>
        <end position="157"/>
    </location>
</feature>
<comment type="subcellular location">
    <subcellularLocation>
        <location evidence="1">Membrane</location>
        <topology evidence="1">Multi-pass membrane protein</topology>
    </subcellularLocation>
</comment>
<feature type="signal peptide" evidence="7">
    <location>
        <begin position="1"/>
        <end position="28"/>
    </location>
</feature>
<dbReference type="RefSeq" id="WP_125006893.1">
    <property type="nucleotide sequence ID" value="NZ_RQXT01000084.1"/>
</dbReference>
<dbReference type="InterPro" id="IPR029045">
    <property type="entry name" value="ClpP/crotonase-like_dom_sf"/>
</dbReference>
<keyword evidence="12" id="KW-1185">Reference proteome</keyword>
<organism evidence="11 12">
    <name type="scientific">Mesorhizobium tamadayense</name>
    <dbReference type="NCBI Taxonomy" id="425306"/>
    <lineage>
        <taxon>Bacteria</taxon>
        <taxon>Pseudomonadati</taxon>
        <taxon>Pseudomonadota</taxon>
        <taxon>Alphaproteobacteria</taxon>
        <taxon>Hyphomicrobiales</taxon>
        <taxon>Phyllobacteriaceae</taxon>
        <taxon>Mesorhizobium</taxon>
    </lineage>
</organism>
<evidence type="ECO:0000256" key="5">
    <source>
        <dbReference type="SAM" id="MobiDB-lite"/>
    </source>
</evidence>
<sequence length="455" mass="46748">MRLARVALLAAAFVAASVLFLFSSAGMAAERVALSIAIDGAIGPASSRQLKEALKAAAERDAAVLILQLNTPGGLVTSMREMIADILASPVPVIGYVAPAGGHAASAGTYILYATHVAAMAPGTNLGAATPVEIGGLPSLPGGEKDEKGAKQPSGDPMMAKVTNDAVALIRSLAELRGRNGDWGEKAVREAASLSASAALQEHVIDFVARDTTELLQLADARTVDVAGKKAVLATKGLAVETLDPGWFIRLLSVITDPNVAVLLMLIGFYGIVFEVTSPGVVAPGVIGAICLVLALYALDLLPINYTGLALMLLGVAFLIVEAFNPTVVLGAGGAVAFLLGAAMLLKVEGPGFAISWAIIGPAVALTLGLALLAGSYLWAARRNPARIGGDAMRGLPVEILDWEGGEGHVLALGERWRAKADEPIAPGDRAEVTAVSDLVLTVRRRNSGNEGAKQ</sequence>
<dbReference type="Pfam" id="PF25145">
    <property type="entry name" value="NfeD1b_N"/>
    <property type="match status" value="1"/>
</dbReference>
<dbReference type="EMBL" id="RQXT01000084">
    <property type="protein sequence ID" value="RRH88807.1"/>
    <property type="molecule type" value="Genomic_DNA"/>
</dbReference>
<name>A0A3P3ERB3_9HYPH</name>
<evidence type="ECO:0000259" key="8">
    <source>
        <dbReference type="Pfam" id="PF01957"/>
    </source>
</evidence>